<comment type="caution">
    <text evidence="1">The sequence shown here is derived from an EMBL/GenBank/DDBJ whole genome shotgun (WGS) entry which is preliminary data.</text>
</comment>
<dbReference type="EMBL" id="CM023478">
    <property type="protein sequence ID" value="KAH7934059.1"/>
    <property type="molecule type" value="Genomic_DNA"/>
</dbReference>
<keyword evidence="2" id="KW-1185">Reference proteome</keyword>
<evidence type="ECO:0000313" key="2">
    <source>
        <dbReference type="Proteomes" id="UP000821865"/>
    </source>
</evidence>
<reference evidence="1" key="1">
    <citation type="submission" date="2020-05" db="EMBL/GenBank/DDBJ databases">
        <title>Large-scale comparative analyses of tick genomes elucidate their genetic diversity and vector capacities.</title>
        <authorList>
            <person name="Jia N."/>
            <person name="Wang J."/>
            <person name="Shi W."/>
            <person name="Du L."/>
            <person name="Sun Y."/>
            <person name="Zhan W."/>
            <person name="Jiang J."/>
            <person name="Wang Q."/>
            <person name="Zhang B."/>
            <person name="Ji P."/>
            <person name="Sakyi L.B."/>
            <person name="Cui X."/>
            <person name="Yuan T."/>
            <person name="Jiang B."/>
            <person name="Yang W."/>
            <person name="Lam T.T.-Y."/>
            <person name="Chang Q."/>
            <person name="Ding S."/>
            <person name="Wang X."/>
            <person name="Zhu J."/>
            <person name="Ruan X."/>
            <person name="Zhao L."/>
            <person name="Wei J."/>
            <person name="Que T."/>
            <person name="Du C."/>
            <person name="Cheng J."/>
            <person name="Dai P."/>
            <person name="Han X."/>
            <person name="Huang E."/>
            <person name="Gao Y."/>
            <person name="Liu J."/>
            <person name="Shao H."/>
            <person name="Ye R."/>
            <person name="Li L."/>
            <person name="Wei W."/>
            <person name="Wang X."/>
            <person name="Wang C."/>
            <person name="Yang T."/>
            <person name="Huo Q."/>
            <person name="Li W."/>
            <person name="Guo W."/>
            <person name="Chen H."/>
            <person name="Zhou L."/>
            <person name="Ni X."/>
            <person name="Tian J."/>
            <person name="Zhou Y."/>
            <person name="Sheng Y."/>
            <person name="Liu T."/>
            <person name="Pan Y."/>
            <person name="Xia L."/>
            <person name="Li J."/>
            <person name="Zhao F."/>
            <person name="Cao W."/>
        </authorList>
    </citation>
    <scope>NUCLEOTIDE SEQUENCE</scope>
    <source>
        <strain evidence="1">Dsil-2018</strain>
    </source>
</reference>
<proteinExistence type="predicted"/>
<gene>
    <name evidence="1" type="ORF">HPB49_020923</name>
</gene>
<sequence>MCPPLNGKIPADIRVAVAVRGSGEDSLKWLHLHRPPKRVEEKCCAVCVRPFFGSSISLWKIIEFITHYKLMGGSRFYFYDLDMPSDVKLLLARLQSAGLDLTLVPLKLIADTADVHAHGQMPGLYDCIFRSMSRTEYYVHVDIDELMVPLRDSNIPALVHKAEQNGDRFLGSLVTLLPVPTRERWYQSDLPLRNISLLGVHYSFMELSSRIESDPVLRADNLTSTVAPSRATAEMAGKLPPARKELEELLAKDRERLAKLGVRLAFKGRQLDEWINGEQRRNKASQALLEQLEEAKKREPDDGSKDPKAPSAQGKPKASLEPSLKTADKELPLSKPLPASTSKKKAERPASPRTNGSPRCSDVIALSHKAGACFMYKVLPAVHKKPGKPAPATMKEPEQDEEKTEKESKTRKVVAEEDNVGKDILDKNKAGKEEPGKTAADKDIGKQAKYQAIKGKPNGEKATQQKASKDKGEKGIPDEPPGGDEAYDVELAQTEIDGELEATKKDKAKSEPKEKTAMQDKKVRKDAKDPEARSEISTMAKLKKLVKKSPVKAKKSEEGKATQEAPKPASSKSGSKEKPKKSPPPKKPPAMKPPVKTPTAKPSTKSKERDKSQGRASIYGQETRFAEEASVREDFGKTEEEEEGTPPVLTEEQRTLFFRDGRRRIDIVLAYEETDNPVHERYRRIFHESIVAEASR</sequence>
<organism evidence="1 2">
    <name type="scientific">Dermacentor silvarum</name>
    <name type="common">Tick</name>
    <dbReference type="NCBI Taxonomy" id="543639"/>
    <lineage>
        <taxon>Eukaryota</taxon>
        <taxon>Metazoa</taxon>
        <taxon>Ecdysozoa</taxon>
        <taxon>Arthropoda</taxon>
        <taxon>Chelicerata</taxon>
        <taxon>Arachnida</taxon>
        <taxon>Acari</taxon>
        <taxon>Parasitiformes</taxon>
        <taxon>Ixodida</taxon>
        <taxon>Ixodoidea</taxon>
        <taxon>Ixodidae</taxon>
        <taxon>Rhipicephalinae</taxon>
        <taxon>Dermacentor</taxon>
    </lineage>
</organism>
<dbReference type="Proteomes" id="UP000821865">
    <property type="component" value="Chromosome 9"/>
</dbReference>
<accession>A0ACB8C5G6</accession>
<name>A0ACB8C5G6_DERSI</name>
<evidence type="ECO:0000313" key="1">
    <source>
        <dbReference type="EMBL" id="KAH7934059.1"/>
    </source>
</evidence>
<protein>
    <submittedName>
        <fullName evidence="1">Uncharacterized protein</fullName>
    </submittedName>
</protein>